<keyword evidence="7 8" id="KW-0472">Membrane</keyword>
<evidence type="ECO:0000256" key="2">
    <source>
        <dbReference type="ARBA" id="ARBA00007647"/>
    </source>
</evidence>
<proteinExistence type="inferred from homology"/>
<comment type="similarity">
    <text evidence="2 8">Belongs to the glycosyltransferase 92 family.</text>
</comment>
<dbReference type="OrthoDB" id="2526284at2759"/>
<dbReference type="Ensembl" id="ENSDLAT00005022993.2">
    <property type="protein sequence ID" value="ENSDLAP00005021484.2"/>
    <property type="gene ID" value="ENSDLAG00005009895.2"/>
</dbReference>
<evidence type="ECO:0000256" key="8">
    <source>
        <dbReference type="RuleBase" id="RU366017"/>
    </source>
</evidence>
<evidence type="ECO:0000256" key="6">
    <source>
        <dbReference type="ARBA" id="ARBA00022989"/>
    </source>
</evidence>
<dbReference type="AlphaFoldDB" id="A0A8C4EMR5"/>
<evidence type="ECO:0000256" key="5">
    <source>
        <dbReference type="ARBA" id="ARBA00022692"/>
    </source>
</evidence>
<protein>
    <recommendedName>
        <fullName evidence="8">Glycosyltransferase family 92 protein</fullName>
        <ecNumber evidence="8">2.4.1.-</ecNumber>
    </recommendedName>
</protein>
<dbReference type="PANTHER" id="PTHR21461:SF52">
    <property type="entry name" value="GLYCOSYLTRANSFERASE FAMILY 92 PROTEIN"/>
    <property type="match status" value="1"/>
</dbReference>
<evidence type="ECO:0000256" key="7">
    <source>
        <dbReference type="ARBA" id="ARBA00023136"/>
    </source>
</evidence>
<dbReference type="GeneID" id="127362753"/>
<dbReference type="InterPro" id="IPR008166">
    <property type="entry name" value="Glyco_transf_92"/>
</dbReference>
<dbReference type="RefSeq" id="XP_051254815.1">
    <property type="nucleotide sequence ID" value="XM_051398855.1"/>
</dbReference>
<evidence type="ECO:0000256" key="4">
    <source>
        <dbReference type="ARBA" id="ARBA00022679"/>
    </source>
</evidence>
<reference evidence="9" key="1">
    <citation type="submission" date="2025-08" db="UniProtKB">
        <authorList>
            <consortium name="Ensembl"/>
        </authorList>
    </citation>
    <scope>IDENTIFICATION</scope>
</reference>
<dbReference type="Pfam" id="PF01697">
    <property type="entry name" value="Glyco_transf_92"/>
    <property type="match status" value="1"/>
</dbReference>
<dbReference type="PANTHER" id="PTHR21461">
    <property type="entry name" value="GLYCOSYLTRANSFERASE FAMILY 92 PROTEIN"/>
    <property type="match status" value="1"/>
</dbReference>
<dbReference type="GO" id="GO:0016020">
    <property type="term" value="C:membrane"/>
    <property type="evidence" value="ECO:0007669"/>
    <property type="project" value="UniProtKB-SubCell"/>
</dbReference>
<dbReference type="EC" id="2.4.1.-" evidence="8"/>
<evidence type="ECO:0000256" key="3">
    <source>
        <dbReference type="ARBA" id="ARBA00022676"/>
    </source>
</evidence>
<dbReference type="Proteomes" id="UP000694389">
    <property type="component" value="Unassembled WGS sequence"/>
</dbReference>
<evidence type="ECO:0000256" key="1">
    <source>
        <dbReference type="ARBA" id="ARBA00004167"/>
    </source>
</evidence>
<sequence length="481" mass="54694">MCAMCSNHQQLFQLKTLRKLMYCSTVITVLSLILLFFNYRVDWIKFYKATSEPQIFVQPAVPQQCGQGQIVPQGQKVAVNKTKTLLMSAYQEHRTGRKEVRVIAVVLRSETVAYRCLLCCHDQLYISEGVSNIHTNHFGFAYGTADIMCPLPSGCETPSYITVTSAAADSEDKPDKEFLKVNNQKAISDSFPYNFTVCLSTMFDFTNVLQLVQGLEMLQLLGVNRVVIYKTSNSPEIKHVLDYYTQKGLVEVIPWSMSRFLNVSRGWLPEHGPGDLHYFGQIPALNDFIYRYMYQSRYVALQDIDELILPQSVNSWSELLPLLEKKYGADKCYMFENNVFPNTITLPPPTSETLPPQSRCCPGWQNVSGVNILAHLYQEPIIKETHYSNFKIIVNPRAVFIPKVHGLLDSLHGCSWVDRNIARMYHTRAPKQPNLTPDQLIYDGRLLSYSAQLTLTVNTVLMESGLLPEDCVCVLEQEAKL</sequence>
<keyword evidence="4 8" id="KW-0808">Transferase</keyword>
<keyword evidence="10" id="KW-1185">Reference proteome</keyword>
<name>A0A8C4EMR5_DICLA</name>
<feature type="transmembrane region" description="Helical" evidence="8">
    <location>
        <begin position="20"/>
        <end position="39"/>
    </location>
</feature>
<organism evidence="9 10">
    <name type="scientific">Dicentrarchus labrax</name>
    <name type="common">European seabass</name>
    <name type="synonym">Morone labrax</name>
    <dbReference type="NCBI Taxonomy" id="13489"/>
    <lineage>
        <taxon>Eukaryota</taxon>
        <taxon>Metazoa</taxon>
        <taxon>Chordata</taxon>
        <taxon>Craniata</taxon>
        <taxon>Vertebrata</taxon>
        <taxon>Euteleostomi</taxon>
        <taxon>Actinopterygii</taxon>
        <taxon>Neopterygii</taxon>
        <taxon>Teleostei</taxon>
        <taxon>Neoteleostei</taxon>
        <taxon>Acanthomorphata</taxon>
        <taxon>Eupercaria</taxon>
        <taxon>Moronidae</taxon>
        <taxon>Dicentrarchus</taxon>
    </lineage>
</organism>
<accession>A0A8C4EMR5</accession>
<gene>
    <name evidence="9" type="primary">LOC127362753</name>
</gene>
<dbReference type="OMA" id="MARMYHT"/>
<evidence type="ECO:0000313" key="9">
    <source>
        <dbReference type="Ensembl" id="ENSDLAP00005021484.2"/>
    </source>
</evidence>
<dbReference type="GO" id="GO:0005737">
    <property type="term" value="C:cytoplasm"/>
    <property type="evidence" value="ECO:0007669"/>
    <property type="project" value="TreeGrafter"/>
</dbReference>
<keyword evidence="3 8" id="KW-0328">Glycosyltransferase</keyword>
<evidence type="ECO:0000313" key="10">
    <source>
        <dbReference type="Proteomes" id="UP000694389"/>
    </source>
</evidence>
<dbReference type="GeneTree" id="ENSGT00530000064359"/>
<dbReference type="GO" id="GO:0016757">
    <property type="term" value="F:glycosyltransferase activity"/>
    <property type="evidence" value="ECO:0007669"/>
    <property type="project" value="UniProtKB-UniRule"/>
</dbReference>
<reference evidence="9" key="2">
    <citation type="submission" date="2025-09" db="UniProtKB">
        <authorList>
            <consortium name="Ensembl"/>
        </authorList>
    </citation>
    <scope>IDENTIFICATION</scope>
</reference>
<keyword evidence="5 8" id="KW-0812">Transmembrane</keyword>
<keyword evidence="6 8" id="KW-1133">Transmembrane helix</keyword>
<comment type="subcellular location">
    <subcellularLocation>
        <location evidence="1">Membrane</location>
        <topology evidence="1">Single-pass membrane protein</topology>
    </subcellularLocation>
</comment>